<evidence type="ECO:0000313" key="8">
    <source>
        <dbReference type="Proteomes" id="UP000238296"/>
    </source>
</evidence>
<dbReference type="AlphaFoldDB" id="A0A1S1NMJ7"/>
<dbReference type="Proteomes" id="UP000238296">
    <property type="component" value="Unassembled WGS sequence"/>
</dbReference>
<comment type="similarity">
    <text evidence="1">Belongs to the short-chain dehydrogenases/reductases (SDR) family.</text>
</comment>
<reference evidence="6" key="3">
    <citation type="submission" date="2018-01" db="EMBL/GenBank/DDBJ databases">
        <authorList>
            <person name="Gaut B.S."/>
            <person name="Morton B.R."/>
            <person name="Clegg M.T."/>
            <person name="Duvall M.R."/>
        </authorList>
    </citation>
    <scope>NUCLEOTIDE SEQUENCE</scope>
    <source>
        <strain evidence="6">ATCC BAA-2683</strain>
    </source>
</reference>
<feature type="domain" description="Ketoreductase" evidence="4">
    <location>
        <begin position="10"/>
        <end position="195"/>
    </location>
</feature>
<protein>
    <submittedName>
        <fullName evidence="6">3-oxoacyl-[acyl-carrier-protein] reductase FabG</fullName>
        <ecNumber evidence="6">1.1.1.100</ecNumber>
    </submittedName>
    <submittedName>
        <fullName evidence="5">Short-chain dehydrogenase</fullName>
    </submittedName>
</protein>
<evidence type="ECO:0000256" key="1">
    <source>
        <dbReference type="ARBA" id="ARBA00006484"/>
    </source>
</evidence>
<name>A0A1S1NMJ7_9MYCO</name>
<dbReference type="PANTHER" id="PTHR44196">
    <property type="entry name" value="DEHYDROGENASE/REDUCTASE SDR FAMILY MEMBER 7B"/>
    <property type="match status" value="1"/>
</dbReference>
<gene>
    <name evidence="6" type="primary">fabG_15</name>
    <name evidence="5" type="ORF">BKN37_05785</name>
    <name evidence="6" type="ORF">C1Y40_04451</name>
</gene>
<dbReference type="Gene3D" id="3.40.50.720">
    <property type="entry name" value="NAD(P)-binding Rossmann-like Domain"/>
    <property type="match status" value="1"/>
</dbReference>
<proteinExistence type="inferred from homology"/>
<dbReference type="PIRSF" id="PIRSF000126">
    <property type="entry name" value="11-beta-HSD1"/>
    <property type="match status" value="1"/>
</dbReference>
<keyword evidence="3" id="KW-1133">Transmembrane helix</keyword>
<dbReference type="PROSITE" id="PS00061">
    <property type="entry name" value="ADH_SHORT"/>
    <property type="match status" value="1"/>
</dbReference>
<dbReference type="Proteomes" id="UP000179734">
    <property type="component" value="Unassembled WGS sequence"/>
</dbReference>
<dbReference type="InterPro" id="IPR057326">
    <property type="entry name" value="KR_dom"/>
</dbReference>
<dbReference type="PANTHER" id="PTHR44196:SF2">
    <property type="entry name" value="SHORT-CHAIN DEHYDROGENASE-RELATED"/>
    <property type="match status" value="1"/>
</dbReference>
<evidence type="ECO:0000259" key="4">
    <source>
        <dbReference type="SMART" id="SM00822"/>
    </source>
</evidence>
<keyword evidence="3" id="KW-0472">Membrane</keyword>
<keyword evidence="7" id="KW-1185">Reference proteome</keyword>
<evidence type="ECO:0000313" key="5">
    <source>
        <dbReference type="EMBL" id="OHV05455.1"/>
    </source>
</evidence>
<keyword evidence="2 6" id="KW-0560">Oxidoreductase</keyword>
<reference evidence="5 7" key="1">
    <citation type="submission" date="2016-10" db="EMBL/GenBank/DDBJ databases">
        <title>Genome sequence of Mycobacterium talmonii.</title>
        <authorList>
            <person name="Greninger A.L."/>
            <person name="Elliott B."/>
            <person name="Vasireddy S."/>
            <person name="Vasireddy R."/>
        </authorList>
    </citation>
    <scope>NUCLEOTIDE SEQUENCE [LARGE SCALE GENOMIC DNA]</scope>
    <source>
        <strain evidence="5">MO-5499</strain>
        <strain evidence="7">NE-TNMC-100812</strain>
    </source>
</reference>
<dbReference type="InterPro" id="IPR002347">
    <property type="entry name" value="SDR_fam"/>
</dbReference>
<dbReference type="Pfam" id="PF00106">
    <property type="entry name" value="adh_short"/>
    <property type="match status" value="1"/>
</dbReference>
<feature type="transmembrane region" description="Helical" evidence="3">
    <location>
        <begin position="84"/>
        <end position="105"/>
    </location>
</feature>
<keyword evidence="3" id="KW-0812">Transmembrane</keyword>
<organism evidence="5 7">
    <name type="scientific">Mycobacterium talmoniae</name>
    <dbReference type="NCBI Taxonomy" id="1858794"/>
    <lineage>
        <taxon>Bacteria</taxon>
        <taxon>Bacillati</taxon>
        <taxon>Actinomycetota</taxon>
        <taxon>Actinomycetes</taxon>
        <taxon>Mycobacteriales</taxon>
        <taxon>Mycobacteriaceae</taxon>
        <taxon>Mycobacterium</taxon>
    </lineage>
</organism>
<evidence type="ECO:0000256" key="2">
    <source>
        <dbReference type="ARBA" id="ARBA00023002"/>
    </source>
</evidence>
<dbReference type="EMBL" id="PPEA01000651">
    <property type="protein sequence ID" value="PQM45415.1"/>
    <property type="molecule type" value="Genomic_DNA"/>
</dbReference>
<dbReference type="GO" id="GO:0004316">
    <property type="term" value="F:3-oxoacyl-[acyl-carrier-protein] reductase (NADPH) activity"/>
    <property type="evidence" value="ECO:0007669"/>
    <property type="project" value="UniProtKB-EC"/>
</dbReference>
<dbReference type="InterPro" id="IPR020904">
    <property type="entry name" value="Sc_DH/Rdtase_CS"/>
</dbReference>
<reference evidence="6 8" key="2">
    <citation type="journal article" date="2017" name="Int. J. Syst. Evol. Microbiol.">
        <title>Mycobacterium talmoniae sp. nov., a slowly growing mycobacterium isolated from human respiratory samples.</title>
        <authorList>
            <person name="Davidson R.M."/>
            <person name="DeGroote M.A."/>
            <person name="Marola J.L."/>
            <person name="Buss S."/>
            <person name="Jones V."/>
            <person name="McNeil M.R."/>
            <person name="Freifeld A.G."/>
            <person name="Elaine Epperson L."/>
            <person name="Hasan N.A."/>
            <person name="Jackson M."/>
            <person name="Iwen P.C."/>
            <person name="Salfinger M."/>
            <person name="Strong M."/>
        </authorList>
    </citation>
    <scope>NUCLEOTIDE SEQUENCE [LARGE SCALE GENOMIC DNA]</scope>
    <source>
        <strain evidence="6 8">ATCC BAA-2683</strain>
    </source>
</reference>
<evidence type="ECO:0000256" key="3">
    <source>
        <dbReference type="SAM" id="Phobius"/>
    </source>
</evidence>
<comment type="caution">
    <text evidence="5">The sequence shown here is derived from an EMBL/GenBank/DDBJ whole genome shotgun (WGS) entry which is preliminary data.</text>
</comment>
<dbReference type="InterPro" id="IPR036291">
    <property type="entry name" value="NAD(P)-bd_dom_sf"/>
</dbReference>
<dbReference type="SMART" id="SM00822">
    <property type="entry name" value="PKS_KR"/>
    <property type="match status" value="1"/>
</dbReference>
<dbReference type="PRINTS" id="PR00081">
    <property type="entry name" value="GDHRDH"/>
</dbReference>
<evidence type="ECO:0000313" key="7">
    <source>
        <dbReference type="Proteomes" id="UP000179734"/>
    </source>
</evidence>
<accession>A0A1S1NMJ7</accession>
<dbReference type="EMBL" id="MLQM01000017">
    <property type="protein sequence ID" value="OHV05455.1"/>
    <property type="molecule type" value="Genomic_DNA"/>
</dbReference>
<dbReference type="SUPFAM" id="SSF51735">
    <property type="entry name" value="NAD(P)-binding Rossmann-fold domains"/>
    <property type="match status" value="1"/>
</dbReference>
<dbReference type="EC" id="1.1.1.100" evidence="6"/>
<evidence type="ECO:0000313" key="6">
    <source>
        <dbReference type="EMBL" id="PQM45415.1"/>
    </source>
</evidence>
<sequence length="267" mass="28620">MAIPVPRTGHAALVTGASSGIGKELARELATRGHDIVVVARRRERLEKLAAEVREQYGIRAWALPCDLADRDDRARMLGELGELGLTLDVLVLCAGFGMVGPFLANDRDRITLMMRTNVEATFALAHSLTPAMVERRAGAVLFVSSMTGNQPMPNFAAYAATKAAVTSIAQALHCELKPFGVTVTVMCPASVSTEFSEIADGAEQAKRQPAFLTATPRQCATAGLDALADGRRTVVPLLPARVFVSIAARLPRTLWLPICRKMLQGS</sequence>
<dbReference type="RefSeq" id="WP_071023060.1">
    <property type="nucleotide sequence ID" value="NZ_MLQM01000017.1"/>
</dbReference>
<dbReference type="GO" id="GO:0016020">
    <property type="term" value="C:membrane"/>
    <property type="evidence" value="ECO:0007669"/>
    <property type="project" value="TreeGrafter"/>
</dbReference>